<evidence type="ECO:0008006" key="3">
    <source>
        <dbReference type="Google" id="ProtNLM"/>
    </source>
</evidence>
<sequence>MATRVYPLEPSSTATYLGKIAGAFAADSEAVVVSATKGSASPSAANPFVIELSSVPFLGR</sequence>
<keyword evidence="2" id="KW-1185">Reference proteome</keyword>
<dbReference type="Proteomes" id="UP001315278">
    <property type="component" value="Unassembled WGS sequence"/>
</dbReference>
<evidence type="ECO:0000313" key="2">
    <source>
        <dbReference type="Proteomes" id="UP001315278"/>
    </source>
</evidence>
<reference evidence="2" key="1">
    <citation type="journal article" date="2021" name="ISME J.">
        <title>Evolutionary origin and ecological implication of a unique nif island in free-living Bradyrhizobium lineages.</title>
        <authorList>
            <person name="Tao J."/>
        </authorList>
    </citation>
    <scope>NUCLEOTIDE SEQUENCE [LARGE SCALE GENOMIC DNA]</scope>
    <source>
        <strain evidence="2">SZCCT0434</strain>
    </source>
</reference>
<dbReference type="EMBL" id="JAFCJH010000055">
    <property type="protein sequence ID" value="MBR0800485.1"/>
    <property type="molecule type" value="Genomic_DNA"/>
</dbReference>
<gene>
    <name evidence="1" type="ORF">JQ615_34470</name>
</gene>
<dbReference type="RefSeq" id="WP_212494871.1">
    <property type="nucleotide sequence ID" value="NZ_JAFCJH010000055.1"/>
</dbReference>
<protein>
    <recommendedName>
        <fullName evidence="3">Flavin reductase like domain-containing protein</fullName>
    </recommendedName>
</protein>
<accession>A0ABS5FUR7</accession>
<proteinExistence type="predicted"/>
<evidence type="ECO:0000313" key="1">
    <source>
        <dbReference type="EMBL" id="MBR0800485.1"/>
    </source>
</evidence>
<name>A0ABS5FUR7_9BRAD</name>
<comment type="caution">
    <text evidence="1">The sequence shown here is derived from an EMBL/GenBank/DDBJ whole genome shotgun (WGS) entry which is preliminary data.</text>
</comment>
<organism evidence="1 2">
    <name type="scientific">Bradyrhizobium jicamae</name>
    <dbReference type="NCBI Taxonomy" id="280332"/>
    <lineage>
        <taxon>Bacteria</taxon>
        <taxon>Pseudomonadati</taxon>
        <taxon>Pseudomonadota</taxon>
        <taxon>Alphaproteobacteria</taxon>
        <taxon>Hyphomicrobiales</taxon>
        <taxon>Nitrobacteraceae</taxon>
        <taxon>Bradyrhizobium</taxon>
    </lineage>
</organism>